<gene>
    <name evidence="2" type="ORF">GCM10009838_77140</name>
</gene>
<dbReference type="EMBL" id="BAAAQM010000067">
    <property type="protein sequence ID" value="GAA2000236.1"/>
    <property type="molecule type" value="Genomic_DNA"/>
</dbReference>
<proteinExistence type="predicted"/>
<protein>
    <submittedName>
        <fullName evidence="2">Uncharacterized protein</fullName>
    </submittedName>
</protein>
<feature type="region of interest" description="Disordered" evidence="1">
    <location>
        <begin position="6"/>
        <end position="44"/>
    </location>
</feature>
<name>A0ABN2T6P1_9ACTN</name>
<sequence length="68" mass="7957">MYYIARAKATNDFRGRGSSPLMREQPRWERGRAPSARHDRPHWSDTLSDSYVILSSRRDPPCDSLHKN</sequence>
<accession>A0ABN2T6P1</accession>
<dbReference type="Proteomes" id="UP001499854">
    <property type="component" value="Unassembled WGS sequence"/>
</dbReference>
<comment type="caution">
    <text evidence="2">The sequence shown here is derived from an EMBL/GenBank/DDBJ whole genome shotgun (WGS) entry which is preliminary data.</text>
</comment>
<reference evidence="2 3" key="1">
    <citation type="journal article" date="2019" name="Int. J. Syst. Evol. Microbiol.">
        <title>The Global Catalogue of Microorganisms (GCM) 10K type strain sequencing project: providing services to taxonomists for standard genome sequencing and annotation.</title>
        <authorList>
            <consortium name="The Broad Institute Genomics Platform"/>
            <consortium name="The Broad Institute Genome Sequencing Center for Infectious Disease"/>
            <person name="Wu L."/>
            <person name="Ma J."/>
        </authorList>
    </citation>
    <scope>NUCLEOTIDE SEQUENCE [LARGE SCALE GENOMIC DNA]</scope>
    <source>
        <strain evidence="2 3">JCM 16013</strain>
    </source>
</reference>
<evidence type="ECO:0000256" key="1">
    <source>
        <dbReference type="SAM" id="MobiDB-lite"/>
    </source>
</evidence>
<evidence type="ECO:0000313" key="2">
    <source>
        <dbReference type="EMBL" id="GAA2000236.1"/>
    </source>
</evidence>
<organism evidence="2 3">
    <name type="scientific">Catenulispora subtropica</name>
    <dbReference type="NCBI Taxonomy" id="450798"/>
    <lineage>
        <taxon>Bacteria</taxon>
        <taxon>Bacillati</taxon>
        <taxon>Actinomycetota</taxon>
        <taxon>Actinomycetes</taxon>
        <taxon>Catenulisporales</taxon>
        <taxon>Catenulisporaceae</taxon>
        <taxon>Catenulispora</taxon>
    </lineage>
</organism>
<evidence type="ECO:0000313" key="3">
    <source>
        <dbReference type="Proteomes" id="UP001499854"/>
    </source>
</evidence>
<keyword evidence="3" id="KW-1185">Reference proteome</keyword>
<feature type="compositionally biased region" description="Basic and acidic residues" evidence="1">
    <location>
        <begin position="24"/>
        <end position="43"/>
    </location>
</feature>